<dbReference type="PROSITE" id="PS51755">
    <property type="entry name" value="OMPR_PHOB"/>
    <property type="match status" value="1"/>
</dbReference>
<dbReference type="GO" id="GO:0006355">
    <property type="term" value="P:regulation of DNA-templated transcription"/>
    <property type="evidence" value="ECO:0007669"/>
    <property type="project" value="InterPro"/>
</dbReference>
<feature type="DNA-binding region" description="OmpR/PhoB-type" evidence="7">
    <location>
        <begin position="124"/>
        <end position="224"/>
    </location>
</feature>
<dbReference type="Gene3D" id="6.10.250.690">
    <property type="match status" value="1"/>
</dbReference>
<evidence type="ECO:0000256" key="5">
    <source>
        <dbReference type="ARBA" id="ARBA00023163"/>
    </source>
</evidence>
<dbReference type="Proteomes" id="UP000223913">
    <property type="component" value="Unassembled WGS sequence"/>
</dbReference>
<evidence type="ECO:0000256" key="2">
    <source>
        <dbReference type="ARBA" id="ARBA00023012"/>
    </source>
</evidence>
<dbReference type="InterPro" id="IPR001867">
    <property type="entry name" value="OmpR/PhoB-type_DNA-bd"/>
</dbReference>
<evidence type="ECO:0000256" key="6">
    <source>
        <dbReference type="PROSITE-ProRule" id="PRU00169"/>
    </source>
</evidence>
<keyword evidence="1 6" id="KW-0597">Phosphoprotein</keyword>
<dbReference type="Pfam" id="PF00072">
    <property type="entry name" value="Response_reg"/>
    <property type="match status" value="1"/>
</dbReference>
<dbReference type="GO" id="GO:0000976">
    <property type="term" value="F:transcription cis-regulatory region binding"/>
    <property type="evidence" value="ECO:0007669"/>
    <property type="project" value="TreeGrafter"/>
</dbReference>
<feature type="domain" description="OmpR/PhoB-type" evidence="9">
    <location>
        <begin position="124"/>
        <end position="224"/>
    </location>
</feature>
<accession>A0A2D0N0T3</accession>
<dbReference type="GO" id="GO:0032993">
    <property type="term" value="C:protein-DNA complex"/>
    <property type="evidence" value="ECO:0007669"/>
    <property type="project" value="TreeGrafter"/>
</dbReference>
<feature type="domain" description="Response regulatory" evidence="8">
    <location>
        <begin position="2"/>
        <end position="116"/>
    </location>
</feature>
<dbReference type="GO" id="GO:0005829">
    <property type="term" value="C:cytosol"/>
    <property type="evidence" value="ECO:0007669"/>
    <property type="project" value="TreeGrafter"/>
</dbReference>
<dbReference type="RefSeq" id="WP_099154481.1">
    <property type="nucleotide sequence ID" value="NZ_PDUD01000044.1"/>
</dbReference>
<dbReference type="OrthoDB" id="9790442at2"/>
<keyword evidence="3" id="KW-0805">Transcription regulation</keyword>
<keyword evidence="11" id="KW-1185">Reference proteome</keyword>
<dbReference type="Gene3D" id="1.10.10.10">
    <property type="entry name" value="Winged helix-like DNA-binding domain superfamily/Winged helix DNA-binding domain"/>
    <property type="match status" value="1"/>
</dbReference>
<dbReference type="SUPFAM" id="SSF52172">
    <property type="entry name" value="CheY-like"/>
    <property type="match status" value="1"/>
</dbReference>
<dbReference type="PROSITE" id="PS50110">
    <property type="entry name" value="RESPONSE_REGULATORY"/>
    <property type="match status" value="1"/>
</dbReference>
<dbReference type="CDD" id="cd00383">
    <property type="entry name" value="trans_reg_C"/>
    <property type="match status" value="1"/>
</dbReference>
<gene>
    <name evidence="10" type="ORF">CRP01_33675</name>
</gene>
<dbReference type="SMART" id="SM00862">
    <property type="entry name" value="Trans_reg_C"/>
    <property type="match status" value="1"/>
</dbReference>
<dbReference type="InterPro" id="IPR011006">
    <property type="entry name" value="CheY-like_superfamily"/>
</dbReference>
<dbReference type="GO" id="GO:0000156">
    <property type="term" value="F:phosphorelay response regulator activity"/>
    <property type="evidence" value="ECO:0007669"/>
    <property type="project" value="TreeGrafter"/>
</dbReference>
<reference evidence="10 11" key="1">
    <citation type="submission" date="2017-10" db="EMBL/GenBank/DDBJ databases">
        <title>The draft genome sequence of Lewinella nigricans NBRC 102662.</title>
        <authorList>
            <person name="Wang K."/>
        </authorList>
    </citation>
    <scope>NUCLEOTIDE SEQUENCE [LARGE SCALE GENOMIC DNA]</scope>
    <source>
        <strain evidence="10 11">NBRC 102662</strain>
    </source>
</reference>
<evidence type="ECO:0000313" key="11">
    <source>
        <dbReference type="Proteomes" id="UP000223913"/>
    </source>
</evidence>
<dbReference type="InterPro" id="IPR036388">
    <property type="entry name" value="WH-like_DNA-bd_sf"/>
</dbReference>
<keyword evidence="4 7" id="KW-0238">DNA-binding</keyword>
<dbReference type="AlphaFoldDB" id="A0A2D0N0T3"/>
<evidence type="ECO:0000256" key="1">
    <source>
        <dbReference type="ARBA" id="ARBA00022553"/>
    </source>
</evidence>
<sequence length="225" mass="25349">MKILIIEDEPALAQAMTTYLEQEGNLCETAATFEEAWLKSGVYEYDCILVDIGLPGGTGLDIIRKLKKEHKQAGIIIVSAKDSIDDKITGLEIGSDDYLPKPFHLAELNARIKALLRRRKFGGEPQIRFREIVVDPQKQEVLVNEMPIRLTRSEYALLLYFLANPNRVLTKESVAEHLSGDSADLLDTIDFIYSHIKNLRKKLMDAGAGDYIKSVYGMGYKWSVT</sequence>
<dbReference type="PANTHER" id="PTHR48111:SF22">
    <property type="entry name" value="REGULATOR OF RPOS"/>
    <property type="match status" value="1"/>
</dbReference>
<evidence type="ECO:0000259" key="9">
    <source>
        <dbReference type="PROSITE" id="PS51755"/>
    </source>
</evidence>
<keyword evidence="5" id="KW-0804">Transcription</keyword>
<dbReference type="InterPro" id="IPR001789">
    <property type="entry name" value="Sig_transdc_resp-reg_receiver"/>
</dbReference>
<dbReference type="Pfam" id="PF00486">
    <property type="entry name" value="Trans_reg_C"/>
    <property type="match status" value="1"/>
</dbReference>
<proteinExistence type="predicted"/>
<feature type="modified residue" description="4-aspartylphosphate" evidence="6">
    <location>
        <position position="51"/>
    </location>
</feature>
<name>A0A2D0N0T3_FLAN2</name>
<evidence type="ECO:0000256" key="7">
    <source>
        <dbReference type="PROSITE-ProRule" id="PRU01091"/>
    </source>
</evidence>
<dbReference type="PANTHER" id="PTHR48111">
    <property type="entry name" value="REGULATOR OF RPOS"/>
    <property type="match status" value="1"/>
</dbReference>
<dbReference type="Gene3D" id="3.40.50.2300">
    <property type="match status" value="1"/>
</dbReference>
<organism evidence="10 11">
    <name type="scientific">Flavilitoribacter nigricans (strain ATCC 23147 / DSM 23189 / NBRC 102662 / NCIMB 1420 / SS-2)</name>
    <name type="common">Lewinella nigricans</name>
    <dbReference type="NCBI Taxonomy" id="1122177"/>
    <lineage>
        <taxon>Bacteria</taxon>
        <taxon>Pseudomonadati</taxon>
        <taxon>Bacteroidota</taxon>
        <taxon>Saprospiria</taxon>
        <taxon>Saprospirales</taxon>
        <taxon>Lewinellaceae</taxon>
        <taxon>Flavilitoribacter</taxon>
    </lineage>
</organism>
<dbReference type="EMBL" id="PDUD01000044">
    <property type="protein sequence ID" value="PHN02141.1"/>
    <property type="molecule type" value="Genomic_DNA"/>
</dbReference>
<evidence type="ECO:0000259" key="8">
    <source>
        <dbReference type="PROSITE" id="PS50110"/>
    </source>
</evidence>
<evidence type="ECO:0000256" key="4">
    <source>
        <dbReference type="ARBA" id="ARBA00023125"/>
    </source>
</evidence>
<protein>
    <submittedName>
        <fullName evidence="10">DNA-binding response regulator</fullName>
    </submittedName>
</protein>
<evidence type="ECO:0000313" key="10">
    <source>
        <dbReference type="EMBL" id="PHN02141.1"/>
    </source>
</evidence>
<evidence type="ECO:0000256" key="3">
    <source>
        <dbReference type="ARBA" id="ARBA00023015"/>
    </source>
</evidence>
<dbReference type="InterPro" id="IPR039420">
    <property type="entry name" value="WalR-like"/>
</dbReference>
<comment type="caution">
    <text evidence="10">The sequence shown here is derived from an EMBL/GenBank/DDBJ whole genome shotgun (WGS) entry which is preliminary data.</text>
</comment>
<keyword evidence="2" id="KW-0902">Two-component regulatory system</keyword>
<dbReference type="SMART" id="SM00448">
    <property type="entry name" value="REC"/>
    <property type="match status" value="1"/>
</dbReference>